<sequence>MELSKCFKRRHSTNDGLSFGDGTKRKKNDKDILIDVPIAIPNVVVTRSDGTSRHTRVISESDLETCRNLAILIFETPPSRQSEILTKLTEIMKRVTDESRSKNVSSEEINKFEQLKKLAFLMSNATVDFASLDIDVQVNDAYQSGVNFNSIRKYSLLSENDDLTGGSLKYQDATARVGGKCYEFYDQIKDESIKKRVREEMNDTDATRGLYLIDQLFQLMICSDKLLCPSSIMLVNISVMLLIVIQVSRPLPVAGDVGILSLGFQTIGYTINSLVQTRLITRHSQSKSGKVLSSTIYHNYNSVNPMVRMLTDPCEESRVNNLVTTFAKRLNIESLRRFRYNIYKSILDKFVSDIIDNERYYLLSMDFVLEVLNNPSIHSLIEDVNTFVSKRGNNKGGEENAKESDNNSLVY</sequence>
<keyword evidence="2" id="KW-1185">Reference proteome</keyword>
<name>A0ACC2NHV4_9HYME</name>
<dbReference type="EMBL" id="CM056743">
    <property type="protein sequence ID" value="KAJ8670211.1"/>
    <property type="molecule type" value="Genomic_DNA"/>
</dbReference>
<proteinExistence type="predicted"/>
<evidence type="ECO:0000313" key="2">
    <source>
        <dbReference type="Proteomes" id="UP001239111"/>
    </source>
</evidence>
<dbReference type="Proteomes" id="UP001239111">
    <property type="component" value="Chromosome 3"/>
</dbReference>
<organism evidence="1 2">
    <name type="scientific">Eretmocerus hayati</name>
    <dbReference type="NCBI Taxonomy" id="131215"/>
    <lineage>
        <taxon>Eukaryota</taxon>
        <taxon>Metazoa</taxon>
        <taxon>Ecdysozoa</taxon>
        <taxon>Arthropoda</taxon>
        <taxon>Hexapoda</taxon>
        <taxon>Insecta</taxon>
        <taxon>Pterygota</taxon>
        <taxon>Neoptera</taxon>
        <taxon>Endopterygota</taxon>
        <taxon>Hymenoptera</taxon>
        <taxon>Apocrita</taxon>
        <taxon>Proctotrupomorpha</taxon>
        <taxon>Chalcidoidea</taxon>
        <taxon>Aphelinidae</taxon>
        <taxon>Aphelininae</taxon>
        <taxon>Eretmocerus</taxon>
    </lineage>
</organism>
<evidence type="ECO:0000313" key="1">
    <source>
        <dbReference type="EMBL" id="KAJ8670211.1"/>
    </source>
</evidence>
<reference evidence="1" key="1">
    <citation type="submission" date="2023-04" db="EMBL/GenBank/DDBJ databases">
        <title>A chromosome-level genome assembly of the parasitoid wasp Eretmocerus hayati.</title>
        <authorList>
            <person name="Zhong Y."/>
            <person name="Liu S."/>
            <person name="Liu Y."/>
        </authorList>
    </citation>
    <scope>NUCLEOTIDE SEQUENCE</scope>
    <source>
        <strain evidence="1">ZJU_SS_LIU_2023</strain>
    </source>
</reference>
<comment type="caution">
    <text evidence="1">The sequence shown here is derived from an EMBL/GenBank/DDBJ whole genome shotgun (WGS) entry which is preliminary data.</text>
</comment>
<protein>
    <submittedName>
        <fullName evidence="1">Uncharacterized protein</fullName>
    </submittedName>
</protein>
<accession>A0ACC2NHV4</accession>
<gene>
    <name evidence="1" type="ORF">QAD02_001470</name>
</gene>